<sequence length="393" mass="44244">MTFQVRPLRSQNSDEALDAAVPILSTAAQELLSGSLTGPALRQIEIECDFDLKTDGTAPFEQEVERLFLQAKDEEGLLQLEADDPRRRLLADSWSALALNTAVRDLSVNRFVPVWTSAFHCTAFRHLLSRLNSLHINIFGTKNGNRRINTVSTYRDSLQSILKVLFLHSSSLRSLSLHASQHAPLGSRGHYHIPLSLKATQLPHLEHLSIRNCFIGFELAHFINGHAKTLKSLELRNCYSYRNAGDVDGEGGMTWAAFLSMITRPDMKLRRFEIFDDYIPLTIDDQRLDKYDPENADEPEDVKKVRRAQKAKPNTRLFLYGFLREYSGELWMNKEAILSSFDGEEDQTAFEGLMKVMERRDGGEPAGEGEHAQSQPEKCCAIPGSTGVIELPA</sequence>
<gene>
    <name evidence="2" type="ORF">M406DRAFT_330452</name>
</gene>
<dbReference type="GeneID" id="63837650"/>
<dbReference type="EMBL" id="MU032348">
    <property type="protein sequence ID" value="KAF3764103.1"/>
    <property type="molecule type" value="Genomic_DNA"/>
</dbReference>
<dbReference type="SUPFAM" id="SSF52047">
    <property type="entry name" value="RNI-like"/>
    <property type="match status" value="1"/>
</dbReference>
<reference evidence="2" key="1">
    <citation type="journal article" date="2020" name="Phytopathology">
        <title>Genome sequence of the chestnut blight fungus Cryphonectria parasitica EP155: A fundamental resource for an archetypical invasive plant pathogen.</title>
        <authorList>
            <person name="Crouch J.A."/>
            <person name="Dawe A."/>
            <person name="Aerts A."/>
            <person name="Barry K."/>
            <person name="Churchill A.C.L."/>
            <person name="Grimwood J."/>
            <person name="Hillman B."/>
            <person name="Milgroom M.G."/>
            <person name="Pangilinan J."/>
            <person name="Smith M."/>
            <person name="Salamov A."/>
            <person name="Schmutz J."/>
            <person name="Yadav J."/>
            <person name="Grigoriev I.V."/>
            <person name="Nuss D."/>
        </authorList>
    </citation>
    <scope>NUCLEOTIDE SEQUENCE</scope>
    <source>
        <strain evidence="2">EP155</strain>
    </source>
</reference>
<dbReference type="AlphaFoldDB" id="A0A9P5CMH2"/>
<evidence type="ECO:0000313" key="2">
    <source>
        <dbReference type="EMBL" id="KAF3764103.1"/>
    </source>
</evidence>
<protein>
    <submittedName>
        <fullName evidence="2">Uncharacterized protein</fullName>
    </submittedName>
</protein>
<feature type="compositionally biased region" description="Basic and acidic residues" evidence="1">
    <location>
        <begin position="360"/>
        <end position="371"/>
    </location>
</feature>
<keyword evidence="3" id="KW-1185">Reference proteome</keyword>
<comment type="caution">
    <text evidence="2">The sequence shown here is derived from an EMBL/GenBank/DDBJ whole genome shotgun (WGS) entry which is preliminary data.</text>
</comment>
<dbReference type="OrthoDB" id="5410873at2759"/>
<feature type="region of interest" description="Disordered" evidence="1">
    <location>
        <begin position="360"/>
        <end position="386"/>
    </location>
</feature>
<organism evidence="2 3">
    <name type="scientific">Cryphonectria parasitica (strain ATCC 38755 / EP155)</name>
    <dbReference type="NCBI Taxonomy" id="660469"/>
    <lineage>
        <taxon>Eukaryota</taxon>
        <taxon>Fungi</taxon>
        <taxon>Dikarya</taxon>
        <taxon>Ascomycota</taxon>
        <taxon>Pezizomycotina</taxon>
        <taxon>Sordariomycetes</taxon>
        <taxon>Sordariomycetidae</taxon>
        <taxon>Diaporthales</taxon>
        <taxon>Cryphonectriaceae</taxon>
        <taxon>Cryphonectria-Endothia species complex</taxon>
        <taxon>Cryphonectria</taxon>
    </lineage>
</organism>
<dbReference type="InterPro" id="IPR032675">
    <property type="entry name" value="LRR_dom_sf"/>
</dbReference>
<proteinExistence type="predicted"/>
<accession>A0A9P5CMH2</accession>
<evidence type="ECO:0000313" key="3">
    <source>
        <dbReference type="Proteomes" id="UP000803844"/>
    </source>
</evidence>
<dbReference type="RefSeq" id="XP_040775064.1">
    <property type="nucleotide sequence ID" value="XM_040920521.1"/>
</dbReference>
<evidence type="ECO:0000256" key="1">
    <source>
        <dbReference type="SAM" id="MobiDB-lite"/>
    </source>
</evidence>
<dbReference type="Gene3D" id="3.80.10.10">
    <property type="entry name" value="Ribonuclease Inhibitor"/>
    <property type="match status" value="1"/>
</dbReference>
<dbReference type="Proteomes" id="UP000803844">
    <property type="component" value="Unassembled WGS sequence"/>
</dbReference>
<name>A0A9P5CMH2_CRYP1</name>